<evidence type="ECO:0000256" key="1">
    <source>
        <dbReference type="SAM" id="Phobius"/>
    </source>
</evidence>
<accession>A0A0L8I0G1</accession>
<sequence length="49" mass="5696">MHNCICLLSADFRYVKASRVICVITFIIISRIIIFVMLYLCSELKSLLE</sequence>
<keyword evidence="1" id="KW-1133">Transmembrane helix</keyword>
<organism evidence="2">
    <name type="scientific">Octopus bimaculoides</name>
    <name type="common">California two-spotted octopus</name>
    <dbReference type="NCBI Taxonomy" id="37653"/>
    <lineage>
        <taxon>Eukaryota</taxon>
        <taxon>Metazoa</taxon>
        <taxon>Spiralia</taxon>
        <taxon>Lophotrochozoa</taxon>
        <taxon>Mollusca</taxon>
        <taxon>Cephalopoda</taxon>
        <taxon>Coleoidea</taxon>
        <taxon>Octopodiformes</taxon>
        <taxon>Octopoda</taxon>
        <taxon>Incirrata</taxon>
        <taxon>Octopodidae</taxon>
        <taxon>Octopus</taxon>
    </lineage>
</organism>
<keyword evidence="1" id="KW-0472">Membrane</keyword>
<protein>
    <submittedName>
        <fullName evidence="2">Uncharacterized protein</fullName>
    </submittedName>
</protein>
<reference evidence="2" key="1">
    <citation type="submission" date="2015-07" db="EMBL/GenBank/DDBJ databases">
        <title>MeaNS - Measles Nucleotide Surveillance Program.</title>
        <authorList>
            <person name="Tran T."/>
            <person name="Druce J."/>
        </authorList>
    </citation>
    <scope>NUCLEOTIDE SEQUENCE</scope>
    <source>
        <strain evidence="2">UCB-OBI-ISO-001</strain>
        <tissue evidence="2">Gonad</tissue>
    </source>
</reference>
<dbReference type="AlphaFoldDB" id="A0A0L8I0G1"/>
<feature type="transmembrane region" description="Helical" evidence="1">
    <location>
        <begin position="20"/>
        <end position="40"/>
    </location>
</feature>
<proteinExistence type="predicted"/>
<keyword evidence="1" id="KW-0812">Transmembrane</keyword>
<gene>
    <name evidence="2" type="ORF">OCBIM_22000125mg</name>
</gene>
<dbReference type="EMBL" id="KQ416841">
    <property type="protein sequence ID" value="KOF94906.1"/>
    <property type="molecule type" value="Genomic_DNA"/>
</dbReference>
<name>A0A0L8I0G1_OCTBM</name>
<evidence type="ECO:0000313" key="2">
    <source>
        <dbReference type="EMBL" id="KOF94906.1"/>
    </source>
</evidence>